<evidence type="ECO:0000313" key="1">
    <source>
        <dbReference type="EMBL" id="BCS99032.1"/>
    </source>
</evidence>
<accession>A0ABM7PNS2</accession>
<sequence length="72" mass="8017">MTVEPSPDHAVTHKLQVFTGEATVLWLYDPKGYATILSKAQRPAYRFREADRLKGILIPHQGDEGGTVNRAP</sequence>
<evidence type="ECO:0000313" key="2">
    <source>
        <dbReference type="Proteomes" id="UP001320148"/>
    </source>
</evidence>
<organism evidence="1 2">
    <name type="scientific">Desulfoluna limicola</name>
    <dbReference type="NCBI Taxonomy" id="2810562"/>
    <lineage>
        <taxon>Bacteria</taxon>
        <taxon>Pseudomonadati</taxon>
        <taxon>Thermodesulfobacteriota</taxon>
        <taxon>Desulfobacteria</taxon>
        <taxon>Desulfobacterales</taxon>
        <taxon>Desulfolunaceae</taxon>
        <taxon>Desulfoluna</taxon>
    </lineage>
</organism>
<keyword evidence="2" id="KW-1185">Reference proteome</keyword>
<protein>
    <recommendedName>
        <fullName evidence="3">Restriction endonuclease domain-containing protein</fullName>
    </recommendedName>
</protein>
<dbReference type="Proteomes" id="UP001320148">
    <property type="component" value="Chromosome"/>
</dbReference>
<name>A0ABM7PNS2_9BACT</name>
<evidence type="ECO:0008006" key="3">
    <source>
        <dbReference type="Google" id="ProtNLM"/>
    </source>
</evidence>
<gene>
    <name evidence="1" type="ORF">DSLASN_46640</name>
</gene>
<reference evidence="1 2" key="1">
    <citation type="submission" date="2021-02" db="EMBL/GenBank/DDBJ databases">
        <title>Complete genome of Desulfoluna sp. strain ASN36.</title>
        <authorList>
            <person name="Takahashi A."/>
            <person name="Kojima H."/>
            <person name="Fukui M."/>
        </authorList>
    </citation>
    <scope>NUCLEOTIDE SEQUENCE [LARGE SCALE GENOMIC DNA]</scope>
    <source>
        <strain evidence="1 2">ASN36</strain>
    </source>
</reference>
<dbReference type="RefSeq" id="WP_236890386.1">
    <property type="nucleotide sequence ID" value="NZ_AP024488.1"/>
</dbReference>
<dbReference type="EMBL" id="AP024488">
    <property type="protein sequence ID" value="BCS99032.1"/>
    <property type="molecule type" value="Genomic_DNA"/>
</dbReference>
<proteinExistence type="predicted"/>